<dbReference type="PANTHER" id="PTHR21666">
    <property type="entry name" value="PEPTIDASE-RELATED"/>
    <property type="match status" value="1"/>
</dbReference>
<feature type="chain" id="PRO_5039717315" description="M23ase beta-sheet core domain-containing protein" evidence="1">
    <location>
        <begin position="23"/>
        <end position="174"/>
    </location>
</feature>
<organism evidence="3 4">
    <name type="scientific">Microbacterium album</name>
    <dbReference type="NCBI Taxonomy" id="2053191"/>
    <lineage>
        <taxon>Bacteria</taxon>
        <taxon>Bacillati</taxon>
        <taxon>Actinomycetota</taxon>
        <taxon>Actinomycetes</taxon>
        <taxon>Micrococcales</taxon>
        <taxon>Microbacteriaceae</taxon>
        <taxon>Microbacterium</taxon>
    </lineage>
</organism>
<dbReference type="RefSeq" id="WP_188755214.1">
    <property type="nucleotide sequence ID" value="NZ_BMJY01000003.1"/>
</dbReference>
<gene>
    <name evidence="3" type="ORF">GCM10010921_10570</name>
</gene>
<dbReference type="Pfam" id="PF01551">
    <property type="entry name" value="Peptidase_M23"/>
    <property type="match status" value="1"/>
</dbReference>
<dbReference type="EMBL" id="BMJY01000003">
    <property type="protein sequence ID" value="GGH39396.1"/>
    <property type="molecule type" value="Genomic_DNA"/>
</dbReference>
<dbReference type="InterPro" id="IPR016047">
    <property type="entry name" value="M23ase_b-sheet_dom"/>
</dbReference>
<dbReference type="Proteomes" id="UP000657592">
    <property type="component" value="Unassembled WGS sequence"/>
</dbReference>
<name>A0A917IDT9_9MICO</name>
<protein>
    <recommendedName>
        <fullName evidence="2">M23ase beta-sheet core domain-containing protein</fullName>
    </recommendedName>
</protein>
<keyword evidence="4" id="KW-1185">Reference proteome</keyword>
<dbReference type="SUPFAM" id="SSF51261">
    <property type="entry name" value="Duplicated hybrid motif"/>
    <property type="match status" value="1"/>
</dbReference>
<evidence type="ECO:0000313" key="4">
    <source>
        <dbReference type="Proteomes" id="UP000657592"/>
    </source>
</evidence>
<feature type="domain" description="M23ase beta-sheet core" evidence="2">
    <location>
        <begin position="66"/>
        <end position="158"/>
    </location>
</feature>
<evidence type="ECO:0000259" key="2">
    <source>
        <dbReference type="Pfam" id="PF01551"/>
    </source>
</evidence>
<feature type="signal peptide" evidence="1">
    <location>
        <begin position="1"/>
        <end position="22"/>
    </location>
</feature>
<dbReference type="InterPro" id="IPR011055">
    <property type="entry name" value="Dup_hybrid_motif"/>
</dbReference>
<reference evidence="3" key="2">
    <citation type="submission" date="2020-09" db="EMBL/GenBank/DDBJ databases">
        <authorList>
            <person name="Sun Q."/>
            <person name="Zhou Y."/>
        </authorList>
    </citation>
    <scope>NUCLEOTIDE SEQUENCE</scope>
    <source>
        <strain evidence="3">CGMCC 1.15794</strain>
    </source>
</reference>
<dbReference type="CDD" id="cd12797">
    <property type="entry name" value="M23_peptidase"/>
    <property type="match status" value="1"/>
</dbReference>
<evidence type="ECO:0000313" key="3">
    <source>
        <dbReference type="EMBL" id="GGH39396.1"/>
    </source>
</evidence>
<comment type="caution">
    <text evidence="3">The sequence shown here is derived from an EMBL/GenBank/DDBJ whole genome shotgun (WGS) entry which is preliminary data.</text>
</comment>
<keyword evidence="1" id="KW-0732">Signal</keyword>
<accession>A0A917IDT9</accession>
<sequence length="174" mass="17901">MRRPLLAILLAAVLILSPTASTGGTPQGSVPAAAQLAAREPWRWPAPPPMQIVEPYVAPPHRYGPGHRGVDVAAEVGAEVVAPADGTVAFVGTVVDRPLITIDHGDGLVSTLEPVSSDLTAGDRVLRGQAVGRVATGGHTAHGALHIGARLHGEYVNPLLLLGNVPRAVLLPCC</sequence>
<evidence type="ECO:0000256" key="1">
    <source>
        <dbReference type="SAM" id="SignalP"/>
    </source>
</evidence>
<dbReference type="GO" id="GO:0004222">
    <property type="term" value="F:metalloendopeptidase activity"/>
    <property type="evidence" value="ECO:0007669"/>
    <property type="project" value="TreeGrafter"/>
</dbReference>
<proteinExistence type="predicted"/>
<dbReference type="PANTHER" id="PTHR21666:SF270">
    <property type="entry name" value="MUREIN HYDROLASE ACTIVATOR ENVC"/>
    <property type="match status" value="1"/>
</dbReference>
<reference evidence="3" key="1">
    <citation type="journal article" date="2014" name="Int. J. Syst. Evol. Microbiol.">
        <title>Complete genome sequence of Corynebacterium casei LMG S-19264T (=DSM 44701T), isolated from a smear-ripened cheese.</title>
        <authorList>
            <consortium name="US DOE Joint Genome Institute (JGI-PGF)"/>
            <person name="Walter F."/>
            <person name="Albersmeier A."/>
            <person name="Kalinowski J."/>
            <person name="Ruckert C."/>
        </authorList>
    </citation>
    <scope>NUCLEOTIDE SEQUENCE</scope>
    <source>
        <strain evidence="3">CGMCC 1.15794</strain>
    </source>
</reference>
<dbReference type="AlphaFoldDB" id="A0A917IDT9"/>
<dbReference type="InterPro" id="IPR050570">
    <property type="entry name" value="Cell_wall_metabolism_enzyme"/>
</dbReference>
<dbReference type="Gene3D" id="2.70.70.10">
    <property type="entry name" value="Glucose Permease (Domain IIA)"/>
    <property type="match status" value="1"/>
</dbReference>